<feature type="signal peptide" evidence="8">
    <location>
        <begin position="1"/>
        <end position="23"/>
    </location>
</feature>
<name>A0A672IBV5_SALFA</name>
<dbReference type="Proteomes" id="UP000472267">
    <property type="component" value="Chromosome 1"/>
</dbReference>
<feature type="transmembrane region" description="Helical" evidence="7">
    <location>
        <begin position="227"/>
        <end position="250"/>
    </location>
</feature>
<gene>
    <name evidence="11" type="primary">LOC115387992</name>
</gene>
<evidence type="ECO:0000256" key="4">
    <source>
        <dbReference type="ARBA" id="ARBA00023136"/>
    </source>
</evidence>
<dbReference type="Ensembl" id="ENSSFAT00005039859.1">
    <property type="protein sequence ID" value="ENSSFAP00005038425.1"/>
    <property type="gene ID" value="ENSSFAG00005019289.1"/>
</dbReference>
<dbReference type="GO" id="GO:0007166">
    <property type="term" value="P:cell surface receptor signaling pathway"/>
    <property type="evidence" value="ECO:0007669"/>
    <property type="project" value="InterPro"/>
</dbReference>
<dbReference type="InterPro" id="IPR057244">
    <property type="entry name" value="GAIN_B"/>
</dbReference>
<dbReference type="InterPro" id="IPR000832">
    <property type="entry name" value="GPCR_2_secretin-like"/>
</dbReference>
<feature type="transmembrane region" description="Helical" evidence="7">
    <location>
        <begin position="395"/>
        <end position="420"/>
    </location>
</feature>
<feature type="transmembrane region" description="Helical" evidence="7">
    <location>
        <begin position="303"/>
        <end position="324"/>
    </location>
</feature>
<feature type="transmembrane region" description="Helical" evidence="7">
    <location>
        <begin position="262"/>
        <end position="283"/>
    </location>
</feature>
<dbReference type="OMA" id="RIHVNLH"/>
<dbReference type="InParanoid" id="A0A672IBV5"/>
<dbReference type="InterPro" id="IPR017981">
    <property type="entry name" value="GPCR_2-like_7TM"/>
</dbReference>
<dbReference type="AlphaFoldDB" id="A0A672IBV5"/>
<reference evidence="11" key="1">
    <citation type="submission" date="2019-06" db="EMBL/GenBank/DDBJ databases">
        <authorList>
            <consortium name="Wellcome Sanger Institute Data Sharing"/>
        </authorList>
    </citation>
    <scope>NUCLEOTIDE SEQUENCE [LARGE SCALE GENOMIC DNA]</scope>
</reference>
<dbReference type="InterPro" id="IPR000203">
    <property type="entry name" value="GPS"/>
</dbReference>
<dbReference type="PANTHER" id="PTHR12011:SF285">
    <property type="entry name" value="ADHESION G PROTEIN-COUPLED RECEPTOR G3"/>
    <property type="match status" value="1"/>
</dbReference>
<dbReference type="PROSITE" id="PS50221">
    <property type="entry name" value="GAIN_B"/>
    <property type="match status" value="1"/>
</dbReference>
<evidence type="ECO:0000256" key="6">
    <source>
        <dbReference type="SAM" id="MobiDB-lite"/>
    </source>
</evidence>
<reference evidence="11" key="3">
    <citation type="submission" date="2025-09" db="UniProtKB">
        <authorList>
            <consortium name="Ensembl"/>
        </authorList>
    </citation>
    <scope>IDENTIFICATION</scope>
</reference>
<keyword evidence="3 7" id="KW-1133">Transmembrane helix</keyword>
<evidence type="ECO:0000256" key="1">
    <source>
        <dbReference type="ARBA" id="ARBA00004141"/>
    </source>
</evidence>
<evidence type="ECO:0000256" key="2">
    <source>
        <dbReference type="ARBA" id="ARBA00022692"/>
    </source>
</evidence>
<evidence type="ECO:0000256" key="5">
    <source>
        <dbReference type="ARBA" id="ARBA00023157"/>
    </source>
</evidence>
<evidence type="ECO:0000313" key="12">
    <source>
        <dbReference type="Proteomes" id="UP000472267"/>
    </source>
</evidence>
<accession>A0A672IBV5</accession>
<dbReference type="SMART" id="SM00303">
    <property type="entry name" value="GPS"/>
    <property type="match status" value="1"/>
</dbReference>
<keyword evidence="8" id="KW-0732">Signal</keyword>
<dbReference type="GeneID" id="115387992"/>
<organism evidence="11 12">
    <name type="scientific">Salarias fasciatus</name>
    <name type="common">Jewelled blenny</name>
    <name type="synonym">Blennius fasciatus</name>
    <dbReference type="NCBI Taxonomy" id="181472"/>
    <lineage>
        <taxon>Eukaryota</taxon>
        <taxon>Metazoa</taxon>
        <taxon>Chordata</taxon>
        <taxon>Craniata</taxon>
        <taxon>Vertebrata</taxon>
        <taxon>Euteleostomi</taxon>
        <taxon>Actinopterygii</taxon>
        <taxon>Neopterygii</taxon>
        <taxon>Teleostei</taxon>
        <taxon>Neoteleostei</taxon>
        <taxon>Acanthomorphata</taxon>
        <taxon>Ovalentaria</taxon>
        <taxon>Blenniimorphae</taxon>
        <taxon>Blenniiformes</taxon>
        <taxon>Blennioidei</taxon>
        <taxon>Blenniidae</taxon>
        <taxon>Salariinae</taxon>
        <taxon>Salarias</taxon>
    </lineage>
</organism>
<feature type="domain" description="GAIN-B" evidence="9">
    <location>
        <begin position="58"/>
        <end position="217"/>
    </location>
</feature>
<feature type="transmembrane region" description="Helical" evidence="7">
    <location>
        <begin position="481"/>
        <end position="501"/>
    </location>
</feature>
<dbReference type="PROSITE" id="PS50261">
    <property type="entry name" value="G_PROTEIN_RECEP_F2_4"/>
    <property type="match status" value="1"/>
</dbReference>
<keyword evidence="4 7" id="KW-0472">Membrane</keyword>
<feature type="transmembrane region" description="Helical" evidence="7">
    <location>
        <begin position="336"/>
        <end position="360"/>
    </location>
</feature>
<dbReference type="PANTHER" id="PTHR12011">
    <property type="entry name" value="ADHESION G-PROTEIN COUPLED RECEPTOR"/>
    <property type="match status" value="1"/>
</dbReference>
<dbReference type="PRINTS" id="PR00249">
    <property type="entry name" value="GPCRSECRETIN"/>
</dbReference>
<keyword evidence="5" id="KW-1015">Disulfide bond</keyword>
<dbReference type="RefSeq" id="XP_029946767.1">
    <property type="nucleotide sequence ID" value="XM_030090907.1"/>
</dbReference>
<evidence type="ECO:0000256" key="3">
    <source>
        <dbReference type="ARBA" id="ARBA00022989"/>
    </source>
</evidence>
<feature type="region of interest" description="Disordered" evidence="6">
    <location>
        <begin position="507"/>
        <end position="528"/>
    </location>
</feature>
<feature type="compositionally biased region" description="Low complexity" evidence="6">
    <location>
        <begin position="508"/>
        <end position="518"/>
    </location>
</feature>
<dbReference type="OrthoDB" id="6134459at2759"/>
<dbReference type="GO" id="GO:0004930">
    <property type="term" value="F:G protein-coupled receptor activity"/>
    <property type="evidence" value="ECO:0007669"/>
    <property type="project" value="InterPro"/>
</dbReference>
<feature type="transmembrane region" description="Helical" evidence="7">
    <location>
        <begin position="449"/>
        <end position="469"/>
    </location>
</feature>
<comment type="subcellular location">
    <subcellularLocation>
        <location evidence="1">Membrane</location>
        <topology evidence="1">Multi-pass membrane protein</topology>
    </subcellularLocation>
</comment>
<keyword evidence="12" id="KW-1185">Reference proteome</keyword>
<dbReference type="Gene3D" id="2.60.220.50">
    <property type="match status" value="1"/>
</dbReference>
<evidence type="ECO:0000256" key="7">
    <source>
        <dbReference type="SAM" id="Phobius"/>
    </source>
</evidence>
<feature type="domain" description="G-protein coupled receptors family 2 profile 2" evidence="10">
    <location>
        <begin position="225"/>
        <end position="502"/>
    </location>
</feature>
<feature type="compositionally biased region" description="Polar residues" evidence="6">
    <location>
        <begin position="519"/>
        <end position="528"/>
    </location>
</feature>
<dbReference type="Pfam" id="PF00002">
    <property type="entry name" value="7tm_2"/>
    <property type="match status" value="1"/>
</dbReference>
<dbReference type="GO" id="GO:0007189">
    <property type="term" value="P:adenylate cyclase-activating G protein-coupled receptor signaling pathway"/>
    <property type="evidence" value="ECO:0007669"/>
    <property type="project" value="TreeGrafter"/>
</dbReference>
<evidence type="ECO:0000256" key="8">
    <source>
        <dbReference type="SAM" id="SignalP"/>
    </source>
</evidence>
<dbReference type="InterPro" id="IPR046338">
    <property type="entry name" value="GAIN_dom_sf"/>
</dbReference>
<protein>
    <submittedName>
        <fullName evidence="11">Adhesion G protein-coupled receptor G3-like</fullName>
    </submittedName>
</protein>
<dbReference type="Pfam" id="PF01825">
    <property type="entry name" value="GPS"/>
    <property type="match status" value="1"/>
</dbReference>
<sequence>MTSNTMWIARLLAALLCFSTSWAGNCQHVLDNCYSSTNTSWIQCYESRILRCSTGRLDIPGFKKKRVSSSVEAEAIPTPEHRVNIPSSALQRSSGSSEEVVLVATVINSTYFQLSPPRKSRAFPRPAPLPGSVLGGLVLAVKVGGRPLRDLSERVNLTFKHNSSGEIGTCVFWDASQDGTGQWNTEGCLTADTGSHYICSCNHLSFFAVLVNPKISLDRETVVTLSYITYVGSSLSAALTTISLIIYICFHGRRPEKSIGVHMQLTGALLSLHLSFLLCSLWSRLQGRSLDGWVCSGLGFFLHWSLLAALSWSVLEGFHLYLLLIRVFNIYVRRYMLKLSLVGWGFPTVVAAVCAASGVYGTYRVNVTDTTSHVSEAPEAQICWLNSDFPHMLPVAYSTVVVFPCLVVLYNTCMLVLVVLKLWKLRMGGRGFERGSDWRKMCRERGRQVWKDCATVLGLSCVLGLPWGLAVTTHISTAGLYIFTVLNSLQGVFVFLWSLALTCKSRSENNSSSKYPSSQKVMTTSFNS</sequence>
<evidence type="ECO:0000313" key="11">
    <source>
        <dbReference type="Ensembl" id="ENSSFAP00005038425.1"/>
    </source>
</evidence>
<dbReference type="GO" id="GO:0005886">
    <property type="term" value="C:plasma membrane"/>
    <property type="evidence" value="ECO:0007669"/>
    <property type="project" value="TreeGrafter"/>
</dbReference>
<proteinExistence type="predicted"/>
<feature type="chain" id="PRO_5025541923" evidence="8">
    <location>
        <begin position="24"/>
        <end position="528"/>
    </location>
</feature>
<evidence type="ECO:0000259" key="9">
    <source>
        <dbReference type="PROSITE" id="PS50221"/>
    </source>
</evidence>
<reference evidence="11" key="2">
    <citation type="submission" date="2025-08" db="UniProtKB">
        <authorList>
            <consortium name="Ensembl"/>
        </authorList>
    </citation>
    <scope>IDENTIFICATION</scope>
</reference>
<evidence type="ECO:0000259" key="10">
    <source>
        <dbReference type="PROSITE" id="PS50261"/>
    </source>
</evidence>
<dbReference type="Gene3D" id="1.20.1070.10">
    <property type="entry name" value="Rhodopsin 7-helix transmembrane proteins"/>
    <property type="match status" value="1"/>
</dbReference>
<keyword evidence="2 7" id="KW-0812">Transmembrane</keyword>